<keyword evidence="4" id="KW-0479">Metal-binding</keyword>
<evidence type="ECO:0000256" key="7">
    <source>
        <dbReference type="ARBA" id="ARBA00048220"/>
    </source>
</evidence>
<evidence type="ECO:0000313" key="13">
    <source>
        <dbReference type="Proteomes" id="UP001171111"/>
    </source>
</evidence>
<evidence type="ECO:0000259" key="10">
    <source>
        <dbReference type="PROSITE" id="PS51160"/>
    </source>
</evidence>
<dbReference type="EMBL" id="JAULJQ010000001">
    <property type="protein sequence ID" value="MDO2408771.1"/>
    <property type="molecule type" value="Genomic_DNA"/>
</dbReference>
<dbReference type="InterPro" id="IPR036046">
    <property type="entry name" value="Acylphosphatase-like_dom_sf"/>
</dbReference>
<keyword evidence="9" id="KW-0378">Hydrolase</keyword>
<comment type="caution">
    <text evidence="12">The sequence shown here is derived from an EMBL/GenBank/DDBJ whole genome shotgun (WGS) entry which is preliminary data.</text>
</comment>
<dbReference type="EC" id="6.2.-.-" evidence="8"/>
<evidence type="ECO:0000256" key="9">
    <source>
        <dbReference type="PROSITE-ProRule" id="PRU00520"/>
    </source>
</evidence>
<keyword evidence="3" id="KW-0436">Ligase</keyword>
<protein>
    <recommendedName>
        <fullName evidence="8">Carbamoyltransferase</fullName>
        <ecNumber evidence="8">6.2.-.-</ecNumber>
    </recommendedName>
</protein>
<dbReference type="PANTHER" id="PTHR42959:SF1">
    <property type="entry name" value="CARBAMOYLTRANSFERASE HYPF"/>
    <property type="match status" value="1"/>
</dbReference>
<feature type="active site" evidence="9">
    <location>
        <position position="23"/>
    </location>
</feature>
<comment type="pathway">
    <text evidence="1">Protein modification; [NiFe] hydrogenase maturation.</text>
</comment>
<dbReference type="SUPFAM" id="SSF54975">
    <property type="entry name" value="Acylphosphatase/BLUF domain-like"/>
    <property type="match status" value="1"/>
</dbReference>
<dbReference type="Pfam" id="PF22521">
    <property type="entry name" value="HypF_C_2"/>
    <property type="match status" value="1"/>
</dbReference>
<feature type="domain" description="YrdC-like" evidence="11">
    <location>
        <begin position="203"/>
        <end position="392"/>
    </location>
</feature>
<comment type="similarity">
    <text evidence="2 8">Belongs to the carbamoyltransferase HypF family.</text>
</comment>
<sequence>MRFIHLNCLKITLKGLVQGVGMRPFIYNLALSLGLKGQVYNDGIGVQISICGSAADCESFLSRLKKNPPPLARIDEIICENSSEIFDDFRIISSQQAQKIAPILSDFAICADCEAEFRDPKNRRYHHAFINCTHCGPRFSIISSLPYDRKNTSMAEFKMCASCEREYNDPLNRRFHAQPTCCPNCGPKAFLKDLKGQILASNESAFSTCAELLEQGKIIAIKGLGGFHLCCDGSNAKAINELRKRKNRPAKPLAIMCENEQMASALTDFTKGEKKLLNSKLRPIVLAKKSQVLKPKLSQAIAPNIDKIGVFLAPTSFNLLLFHYFKKPIIATSANLSGEPIITSFNELCAKLNSVADFVLDHNRQILNPSDDSVVFYSESLELAQYIRTSRGLRPSIVPFGIPNNISPNSKIPSENSRIPSDNLLNSRIPNENSRIPKYTPRTPHKTILALGSELKNTFGIYYKGNIFLSPYIGDLKKIATKDRFDALLATFKRTYELEFTEIIADLHPHFSHTKDFEGSSLKRLAHHKAHIYSVMCENNLPLNADILGFAFDGTGYGEDSKIWGGEVFGVCESKGLKRLYHFDNFAMIGSQNAIKNIYFLAFALLRKYELSAPSFFGRFDENQLKRLEIGLKAASVQTSSLGRIFDAVASIVLGLDSVSYDAQAPMELEALYDSSLDICYEFSVSGQIISLEAVLKSILAENLPSVAATGFINGIAALIAKIAKKHEKSVVLGGGCFANKALLEQTITLLKAQNTPYYLPKNLPAGDESIALGQLYYALKDENE</sequence>
<evidence type="ECO:0000256" key="2">
    <source>
        <dbReference type="ARBA" id="ARBA00008097"/>
    </source>
</evidence>
<dbReference type="InterPro" id="IPR055128">
    <property type="entry name" value="HypF_C_2"/>
</dbReference>
<evidence type="ECO:0000256" key="5">
    <source>
        <dbReference type="ARBA" id="ARBA00022771"/>
    </source>
</evidence>
<feature type="active site" evidence="9">
    <location>
        <position position="41"/>
    </location>
</feature>
<evidence type="ECO:0000256" key="6">
    <source>
        <dbReference type="ARBA" id="ARBA00022833"/>
    </source>
</evidence>
<evidence type="ECO:0000256" key="8">
    <source>
        <dbReference type="PIRNR" id="PIRNR006256"/>
    </source>
</evidence>
<dbReference type="InterPro" id="IPR004421">
    <property type="entry name" value="Carbamoyltransferase_HypF"/>
</dbReference>
<dbReference type="Gene3D" id="3.30.420.40">
    <property type="match status" value="1"/>
</dbReference>
<dbReference type="PANTHER" id="PTHR42959">
    <property type="entry name" value="CARBAMOYLTRANSFERASE"/>
    <property type="match status" value="1"/>
</dbReference>
<dbReference type="InterPro" id="IPR041440">
    <property type="entry name" value="HypF_C"/>
</dbReference>
<dbReference type="Proteomes" id="UP001171111">
    <property type="component" value="Unassembled WGS sequence"/>
</dbReference>
<reference evidence="12 13" key="1">
    <citation type="submission" date="2023-06" db="EMBL/GenBank/DDBJ databases">
        <title>Campylobacter magnum sp. nov., isolated from cecal contents of domestic pigs (Sus scrofa domesticus).</title>
        <authorList>
            <person name="Papic B."/>
            <person name="Gruntar I."/>
        </authorList>
    </citation>
    <scope>NUCLEOTIDE SEQUENCE [LARGE SCALE GENOMIC DNA]</scope>
    <source>
        <strain evidence="13">34484-21</strain>
    </source>
</reference>
<dbReference type="PROSITE" id="PS51160">
    <property type="entry name" value="ACYLPHOSPHATASE_3"/>
    <property type="match status" value="1"/>
</dbReference>
<evidence type="ECO:0000313" key="12">
    <source>
        <dbReference type="EMBL" id="MDO2408771.1"/>
    </source>
</evidence>
<feature type="domain" description="Acylphosphatase-like" evidence="10">
    <location>
        <begin position="8"/>
        <end position="93"/>
    </location>
</feature>
<evidence type="ECO:0000256" key="1">
    <source>
        <dbReference type="ARBA" id="ARBA00004711"/>
    </source>
</evidence>
<proteinExistence type="inferred from homology"/>
<keyword evidence="13" id="KW-1185">Reference proteome</keyword>
<dbReference type="PIRSF" id="PIRSF006256">
    <property type="entry name" value="CMPcnvr_hdrg_mat"/>
    <property type="match status" value="1"/>
</dbReference>
<dbReference type="Pfam" id="PF00708">
    <property type="entry name" value="Acylphosphatase"/>
    <property type="match status" value="1"/>
</dbReference>
<evidence type="ECO:0000256" key="4">
    <source>
        <dbReference type="ARBA" id="ARBA00022723"/>
    </source>
</evidence>
<dbReference type="InterPro" id="IPR017968">
    <property type="entry name" value="Acylphosphatase_CS"/>
</dbReference>
<dbReference type="InterPro" id="IPR006070">
    <property type="entry name" value="Sua5-like_dom"/>
</dbReference>
<dbReference type="Pfam" id="PF07503">
    <property type="entry name" value="zf-HYPF"/>
    <property type="match status" value="2"/>
</dbReference>
<dbReference type="InterPro" id="IPR001792">
    <property type="entry name" value="Acylphosphatase-like_dom"/>
</dbReference>
<dbReference type="Gene3D" id="3.30.110.120">
    <property type="match status" value="1"/>
</dbReference>
<dbReference type="PROSITE" id="PS00150">
    <property type="entry name" value="ACYLPHOSPHATASE_1"/>
    <property type="match status" value="1"/>
</dbReference>
<keyword evidence="6" id="KW-0862">Zinc</keyword>
<dbReference type="RefSeq" id="WP_302243510.1">
    <property type="nucleotide sequence ID" value="NZ_JAULJQ010000001.1"/>
</dbReference>
<comment type="catalytic activity">
    <reaction evidence="9">
        <text>an acyl phosphate + H2O = a carboxylate + phosphate + H(+)</text>
        <dbReference type="Rhea" id="RHEA:14965"/>
        <dbReference type="ChEBI" id="CHEBI:15377"/>
        <dbReference type="ChEBI" id="CHEBI:15378"/>
        <dbReference type="ChEBI" id="CHEBI:29067"/>
        <dbReference type="ChEBI" id="CHEBI:43474"/>
        <dbReference type="ChEBI" id="CHEBI:59918"/>
        <dbReference type="EC" id="3.6.1.7"/>
    </reaction>
</comment>
<organism evidence="12 13">
    <name type="scientific">Campylobacter magnus</name>
    <dbReference type="NCBI Taxonomy" id="3026462"/>
    <lineage>
        <taxon>Bacteria</taxon>
        <taxon>Pseudomonadati</taxon>
        <taxon>Campylobacterota</taxon>
        <taxon>Epsilonproteobacteria</taxon>
        <taxon>Campylobacterales</taxon>
        <taxon>Campylobacteraceae</taxon>
        <taxon>Campylobacter</taxon>
    </lineage>
</organism>
<dbReference type="InterPro" id="IPR011125">
    <property type="entry name" value="Znf_HypF"/>
</dbReference>
<keyword evidence="5" id="KW-0863">Zinc-finger</keyword>
<dbReference type="Gene3D" id="3.30.420.360">
    <property type="match status" value="1"/>
</dbReference>
<evidence type="ECO:0000259" key="11">
    <source>
        <dbReference type="PROSITE" id="PS51163"/>
    </source>
</evidence>
<dbReference type="Pfam" id="PF17788">
    <property type="entry name" value="HypF_C"/>
    <property type="match status" value="1"/>
</dbReference>
<dbReference type="Pfam" id="PF01300">
    <property type="entry name" value="Sua5_yciO_yrdC"/>
    <property type="match status" value="1"/>
</dbReference>
<gene>
    <name evidence="12" type="ORF">Q2362_01475</name>
</gene>
<name>A0ABT8T5T6_9BACT</name>
<comment type="catalytic activity">
    <reaction evidence="7">
        <text>C-terminal L-cysteinyl-[HypE protein] + carbamoyl phosphate + ATP + H2O = C-terminal S-carboxamide-L-cysteinyl-[HypE protein] + AMP + phosphate + diphosphate + H(+)</text>
        <dbReference type="Rhea" id="RHEA:55636"/>
        <dbReference type="Rhea" id="RHEA-COMP:14247"/>
        <dbReference type="Rhea" id="RHEA-COMP:14392"/>
        <dbReference type="ChEBI" id="CHEBI:15377"/>
        <dbReference type="ChEBI" id="CHEBI:15378"/>
        <dbReference type="ChEBI" id="CHEBI:30616"/>
        <dbReference type="ChEBI" id="CHEBI:33019"/>
        <dbReference type="ChEBI" id="CHEBI:43474"/>
        <dbReference type="ChEBI" id="CHEBI:58228"/>
        <dbReference type="ChEBI" id="CHEBI:76913"/>
        <dbReference type="ChEBI" id="CHEBI:139126"/>
        <dbReference type="ChEBI" id="CHEBI:456215"/>
    </reaction>
</comment>
<accession>A0ABT8T5T6</accession>
<evidence type="ECO:0000256" key="3">
    <source>
        <dbReference type="ARBA" id="ARBA00022598"/>
    </source>
</evidence>
<dbReference type="PROSITE" id="PS51163">
    <property type="entry name" value="YRDC"/>
    <property type="match status" value="1"/>
</dbReference>
<dbReference type="SUPFAM" id="SSF55821">
    <property type="entry name" value="YrdC/RibB"/>
    <property type="match status" value="1"/>
</dbReference>
<dbReference type="Gene3D" id="3.90.870.50">
    <property type="match status" value="1"/>
</dbReference>
<dbReference type="InterPro" id="IPR051060">
    <property type="entry name" value="Carbamoyltrans_HypF-like"/>
</dbReference>
<dbReference type="InterPro" id="IPR017945">
    <property type="entry name" value="DHBP_synth_RibB-like_a/b_dom"/>
</dbReference>